<keyword evidence="7" id="KW-0689">Ribosomal protein</keyword>
<evidence type="ECO:0000256" key="3">
    <source>
        <dbReference type="ARBA" id="ARBA00022603"/>
    </source>
</evidence>
<reference evidence="7 8" key="1">
    <citation type="submission" date="2019-04" db="EMBL/GenBank/DDBJ databases">
        <title>Isolation and culture of sulfate reducing bacteria from the cold seep of the South China Sea.</title>
        <authorList>
            <person name="Sun C."/>
            <person name="Liu R."/>
        </authorList>
    </citation>
    <scope>NUCLEOTIDE SEQUENCE [LARGE SCALE GENOMIC DNA]</scope>
    <source>
        <strain evidence="7 8">CS1</strain>
    </source>
</reference>
<keyword evidence="7" id="KW-0687">Ribonucleoprotein</keyword>
<dbReference type="CDD" id="cd02440">
    <property type="entry name" value="AdoMet_MTases"/>
    <property type="match status" value="1"/>
</dbReference>
<keyword evidence="5 6" id="KW-0949">S-adenosyl-L-methionine</keyword>
<dbReference type="InterPro" id="IPR004498">
    <property type="entry name" value="Ribosomal_PrmA_MeTrfase"/>
</dbReference>
<dbReference type="GO" id="GO:0008168">
    <property type="term" value="F:methyltransferase activity"/>
    <property type="evidence" value="ECO:0007669"/>
    <property type="project" value="UniProtKB-KW"/>
</dbReference>
<dbReference type="InterPro" id="IPR029063">
    <property type="entry name" value="SAM-dependent_MTases_sf"/>
</dbReference>
<dbReference type="EMBL" id="CP039543">
    <property type="protein sequence ID" value="QJT08533.1"/>
    <property type="molecule type" value="Genomic_DNA"/>
</dbReference>
<comment type="similarity">
    <text evidence="1 6">Belongs to the methyltransferase superfamily. PrmA family.</text>
</comment>
<evidence type="ECO:0000313" key="7">
    <source>
        <dbReference type="EMBL" id="QJT08533.1"/>
    </source>
</evidence>
<evidence type="ECO:0000256" key="1">
    <source>
        <dbReference type="ARBA" id="ARBA00009741"/>
    </source>
</evidence>
<gene>
    <name evidence="6" type="primary">prmA</name>
    <name evidence="7" type="ORF">E8L03_06160</name>
</gene>
<accession>A0ABX6ND59</accession>
<comment type="catalytic activity">
    <reaction evidence="6">
        <text>L-lysyl-[protein] + 3 S-adenosyl-L-methionine = N(6),N(6),N(6)-trimethyl-L-lysyl-[protein] + 3 S-adenosyl-L-homocysteine + 3 H(+)</text>
        <dbReference type="Rhea" id="RHEA:54192"/>
        <dbReference type="Rhea" id="RHEA-COMP:9752"/>
        <dbReference type="Rhea" id="RHEA-COMP:13826"/>
        <dbReference type="ChEBI" id="CHEBI:15378"/>
        <dbReference type="ChEBI" id="CHEBI:29969"/>
        <dbReference type="ChEBI" id="CHEBI:57856"/>
        <dbReference type="ChEBI" id="CHEBI:59789"/>
        <dbReference type="ChEBI" id="CHEBI:61961"/>
    </reaction>
</comment>
<keyword evidence="8" id="KW-1185">Reference proteome</keyword>
<dbReference type="GO" id="GO:0005840">
    <property type="term" value="C:ribosome"/>
    <property type="evidence" value="ECO:0007669"/>
    <property type="project" value="UniProtKB-KW"/>
</dbReference>
<keyword evidence="4 6" id="KW-0808">Transferase</keyword>
<organism evidence="7 8">
    <name type="scientific">Oceanidesulfovibrio marinus</name>
    <dbReference type="NCBI Taxonomy" id="370038"/>
    <lineage>
        <taxon>Bacteria</taxon>
        <taxon>Pseudomonadati</taxon>
        <taxon>Thermodesulfobacteriota</taxon>
        <taxon>Desulfovibrionia</taxon>
        <taxon>Desulfovibrionales</taxon>
        <taxon>Desulfovibrionaceae</taxon>
        <taxon>Oceanidesulfovibrio</taxon>
    </lineage>
</organism>
<comment type="subcellular location">
    <subcellularLocation>
        <location evidence="6">Cytoplasm</location>
    </subcellularLocation>
</comment>
<protein>
    <recommendedName>
        <fullName evidence="6">Ribosomal protein L11 methyltransferase</fullName>
        <shortName evidence="6">L11 Mtase</shortName>
        <ecNumber evidence="6">2.1.1.-</ecNumber>
    </recommendedName>
</protein>
<dbReference type="SUPFAM" id="SSF53335">
    <property type="entry name" value="S-adenosyl-L-methionine-dependent methyltransferases"/>
    <property type="match status" value="1"/>
</dbReference>
<keyword evidence="2 6" id="KW-0963">Cytoplasm</keyword>
<dbReference type="Gene3D" id="3.40.50.150">
    <property type="entry name" value="Vaccinia Virus protein VP39"/>
    <property type="match status" value="1"/>
</dbReference>
<evidence type="ECO:0000256" key="2">
    <source>
        <dbReference type="ARBA" id="ARBA00022490"/>
    </source>
</evidence>
<feature type="binding site" evidence="6">
    <location>
        <position position="194"/>
    </location>
    <ligand>
        <name>S-adenosyl-L-methionine</name>
        <dbReference type="ChEBI" id="CHEBI:59789"/>
    </ligand>
</feature>
<dbReference type="Pfam" id="PF06325">
    <property type="entry name" value="PrmA"/>
    <property type="match status" value="2"/>
</dbReference>
<feature type="binding site" evidence="6">
    <location>
        <position position="275"/>
    </location>
    <ligand>
        <name>S-adenosyl-L-methionine</name>
        <dbReference type="ChEBI" id="CHEBI:59789"/>
    </ligand>
</feature>
<proteinExistence type="inferred from homology"/>
<comment type="function">
    <text evidence="6">Methylates ribosomal protein L11.</text>
</comment>
<evidence type="ECO:0000256" key="5">
    <source>
        <dbReference type="ARBA" id="ARBA00022691"/>
    </source>
</evidence>
<dbReference type="GO" id="GO:0032259">
    <property type="term" value="P:methylation"/>
    <property type="evidence" value="ECO:0007669"/>
    <property type="project" value="UniProtKB-KW"/>
</dbReference>
<dbReference type="InterPro" id="IPR050078">
    <property type="entry name" value="Ribosomal_L11_MeTrfase_PrmA"/>
</dbReference>
<dbReference type="PANTHER" id="PTHR43648">
    <property type="entry name" value="ELECTRON TRANSFER FLAVOPROTEIN BETA SUBUNIT LYSINE METHYLTRANSFERASE"/>
    <property type="match status" value="1"/>
</dbReference>
<dbReference type="EC" id="2.1.1.-" evidence="6"/>
<dbReference type="Proteomes" id="UP000503251">
    <property type="component" value="Chromosome"/>
</dbReference>
<name>A0ABX6ND59_9BACT</name>
<dbReference type="PANTHER" id="PTHR43648:SF1">
    <property type="entry name" value="ELECTRON TRANSFER FLAVOPROTEIN BETA SUBUNIT LYSINE METHYLTRANSFERASE"/>
    <property type="match status" value="1"/>
</dbReference>
<evidence type="ECO:0000313" key="8">
    <source>
        <dbReference type="Proteomes" id="UP000503251"/>
    </source>
</evidence>
<evidence type="ECO:0000256" key="4">
    <source>
        <dbReference type="ARBA" id="ARBA00022679"/>
    </source>
</evidence>
<feature type="binding site" evidence="6">
    <location>
        <position position="147"/>
    </location>
    <ligand>
        <name>S-adenosyl-L-methionine</name>
        <dbReference type="ChEBI" id="CHEBI:59789"/>
    </ligand>
</feature>
<dbReference type="HAMAP" id="MF_00735">
    <property type="entry name" value="Methyltr_PrmA"/>
    <property type="match status" value="1"/>
</dbReference>
<feature type="binding site" evidence="6">
    <location>
        <position position="173"/>
    </location>
    <ligand>
        <name>S-adenosyl-L-methionine</name>
        <dbReference type="ChEBI" id="CHEBI:59789"/>
    </ligand>
</feature>
<evidence type="ECO:0000256" key="6">
    <source>
        <dbReference type="HAMAP-Rule" id="MF_00735"/>
    </source>
</evidence>
<keyword evidence="3 6" id="KW-0489">Methyltransferase</keyword>
<sequence>MHPPMTAPMTASDQQYIQRVDIVAPMDMDDLVTAELFDEAPFGWEETDLADGFKRFRLHFEKEEHANRVANHLRALWTNVSVAVEAVPRRDWALAWREYFNAVTCGEDFIIVAPWMAEEAEQGRVVGRIPIIIEPKTAFGTGHHPTTALCLEVLSNLHRQGAVTRGQRFLDVGTGSGILGIGAAKLGLTGVGVDIDPLAIENANENAALNEVADVFQLAEGSLSALRTADPSGEWAFEERPENAAGFAHTAETFVARDAVSELVGEERFDMVFANILAGPLVALADRIAARVAPGGALILSGLLTTQAEQVRAAYEPLLGPCNEQVSGEWVALYWQLPE</sequence>